<keyword evidence="2" id="KW-1185">Reference proteome</keyword>
<reference evidence="1 2" key="2">
    <citation type="journal article" date="2022" name="Mol. Ecol. Resour.">
        <title>The genomes of chicory, endive, great burdock and yacon provide insights into Asteraceae paleo-polyploidization history and plant inulin production.</title>
        <authorList>
            <person name="Fan W."/>
            <person name="Wang S."/>
            <person name="Wang H."/>
            <person name="Wang A."/>
            <person name="Jiang F."/>
            <person name="Liu H."/>
            <person name="Zhao H."/>
            <person name="Xu D."/>
            <person name="Zhang Y."/>
        </authorList>
    </citation>
    <scope>NUCLEOTIDE SEQUENCE [LARGE SCALE GENOMIC DNA]</scope>
    <source>
        <strain evidence="2">cv. Yunnan</strain>
        <tissue evidence="1">Leaves</tissue>
    </source>
</reference>
<reference evidence="2" key="1">
    <citation type="journal article" date="2022" name="Mol. Ecol. Resour.">
        <title>The genomes of chicory, endive, great burdock and yacon provide insights into Asteraceae palaeo-polyploidization history and plant inulin production.</title>
        <authorList>
            <person name="Fan W."/>
            <person name="Wang S."/>
            <person name="Wang H."/>
            <person name="Wang A."/>
            <person name="Jiang F."/>
            <person name="Liu H."/>
            <person name="Zhao H."/>
            <person name="Xu D."/>
            <person name="Zhang Y."/>
        </authorList>
    </citation>
    <scope>NUCLEOTIDE SEQUENCE [LARGE SCALE GENOMIC DNA]</scope>
    <source>
        <strain evidence="2">cv. Yunnan</strain>
    </source>
</reference>
<organism evidence="1 2">
    <name type="scientific">Smallanthus sonchifolius</name>
    <dbReference type="NCBI Taxonomy" id="185202"/>
    <lineage>
        <taxon>Eukaryota</taxon>
        <taxon>Viridiplantae</taxon>
        <taxon>Streptophyta</taxon>
        <taxon>Embryophyta</taxon>
        <taxon>Tracheophyta</taxon>
        <taxon>Spermatophyta</taxon>
        <taxon>Magnoliopsida</taxon>
        <taxon>eudicotyledons</taxon>
        <taxon>Gunneridae</taxon>
        <taxon>Pentapetalae</taxon>
        <taxon>asterids</taxon>
        <taxon>campanulids</taxon>
        <taxon>Asterales</taxon>
        <taxon>Asteraceae</taxon>
        <taxon>Asteroideae</taxon>
        <taxon>Heliantheae alliance</taxon>
        <taxon>Millerieae</taxon>
        <taxon>Smallanthus</taxon>
    </lineage>
</organism>
<accession>A0ACB9AUZ0</accession>
<protein>
    <submittedName>
        <fullName evidence="1">Uncharacterized protein</fullName>
    </submittedName>
</protein>
<name>A0ACB9AUZ0_9ASTR</name>
<dbReference type="Proteomes" id="UP001056120">
    <property type="component" value="Linkage Group LG24"/>
</dbReference>
<dbReference type="EMBL" id="CM042041">
    <property type="protein sequence ID" value="KAI3713623.1"/>
    <property type="molecule type" value="Genomic_DNA"/>
</dbReference>
<gene>
    <name evidence="1" type="ORF">L1987_72206</name>
</gene>
<evidence type="ECO:0000313" key="2">
    <source>
        <dbReference type="Proteomes" id="UP001056120"/>
    </source>
</evidence>
<sequence length="537" mass="60269">MDVQKKVTLFRIVIVLFSIAVIGVKTKPMTTSNKAVESLCKHTDYKQSCFKSLANVNNTDDPKKLMKVAFKSAIKELQIALDSSYTLRELAKDPRTYIALAQCQEALNISIDDLKRSLKKLDHFDVGNMEEYVGDLKIWLSGSLTYQETCREGFENTRGEVGEKMKRLLSLGWELTSNGLAMVNGGGEFLGEVDKGPDSDAWWARGERRVLLDVDSKLWKHKLVIVAQDGSGSFRTIMDAVRTVPKRNKRPILIYIKQGVYKEYVEIPRHVKNIVFVGQGPTKTRITGSTSYDDGVPTYKTATVAVNGDRFFARDIGFENTAGPEKHQAVALRVSGDMAIFHNCAIDGYQDTLYAHSYRQFYRHCNITGTIDFVFGDAAAIFQNCKMIVKKPLDNQECMVTAQGRKDRNSKGALILEGCIITAEPEFLDANPMPKSYLGRPWKVFSRTIIMQSFIDKNIDPEGWSPWAGTFALDTCYYGEFKNIGPGANTSQRVRWKGIKKINLEEAASYTPGEYIQGDLWIKTTGVPYDPGLIIDT</sequence>
<proteinExistence type="predicted"/>
<comment type="caution">
    <text evidence="1">The sequence shown here is derived from an EMBL/GenBank/DDBJ whole genome shotgun (WGS) entry which is preliminary data.</text>
</comment>
<evidence type="ECO:0000313" key="1">
    <source>
        <dbReference type="EMBL" id="KAI3713623.1"/>
    </source>
</evidence>